<dbReference type="PROSITE" id="PS51471">
    <property type="entry name" value="FE2OG_OXY"/>
    <property type="match status" value="1"/>
</dbReference>
<feature type="domain" description="Fe2OG dioxygenase" evidence="2">
    <location>
        <begin position="223"/>
        <end position="324"/>
    </location>
</feature>
<dbReference type="EMBL" id="GL376567">
    <property type="status" value="NOT_ANNOTATED_CDS"/>
    <property type="molecule type" value="Genomic_DNA"/>
</dbReference>
<dbReference type="VEuPathDB" id="FungiDB:PYU1_G003898"/>
<dbReference type="GO" id="GO:0046872">
    <property type="term" value="F:metal ion binding"/>
    <property type="evidence" value="ECO:0007669"/>
    <property type="project" value="UniProtKB-KW"/>
</dbReference>
<evidence type="ECO:0000256" key="1">
    <source>
        <dbReference type="RuleBase" id="RU003682"/>
    </source>
</evidence>
<reference evidence="4" key="2">
    <citation type="submission" date="2010-04" db="EMBL/GenBank/DDBJ databases">
        <authorList>
            <person name="Buell R."/>
            <person name="Hamilton J."/>
            <person name="Hostetler J."/>
        </authorList>
    </citation>
    <scope>NUCLEOTIDE SEQUENCE [LARGE SCALE GENOMIC DNA]</scope>
    <source>
        <strain evidence="4">DAOM:BR144</strain>
    </source>
</reference>
<dbReference type="InterPro" id="IPR027443">
    <property type="entry name" value="IPNS-like_sf"/>
</dbReference>
<keyword evidence="1" id="KW-0560">Oxidoreductase</keyword>
<dbReference type="InterPro" id="IPR044861">
    <property type="entry name" value="IPNS-like_FE2OG_OXY"/>
</dbReference>
<evidence type="ECO:0000259" key="2">
    <source>
        <dbReference type="PROSITE" id="PS51471"/>
    </source>
</evidence>
<reference evidence="4" key="1">
    <citation type="journal article" date="2010" name="Genome Biol.">
        <title>Genome sequence of the necrotrophic plant pathogen Pythium ultimum reveals original pathogenicity mechanisms and effector repertoire.</title>
        <authorList>
            <person name="Levesque C.A."/>
            <person name="Brouwer H."/>
            <person name="Cano L."/>
            <person name="Hamilton J.P."/>
            <person name="Holt C."/>
            <person name="Huitema E."/>
            <person name="Raffaele S."/>
            <person name="Robideau G.P."/>
            <person name="Thines M."/>
            <person name="Win J."/>
            <person name="Zerillo M.M."/>
            <person name="Beakes G.W."/>
            <person name="Boore J.L."/>
            <person name="Busam D."/>
            <person name="Dumas B."/>
            <person name="Ferriera S."/>
            <person name="Fuerstenberg S.I."/>
            <person name="Gachon C.M."/>
            <person name="Gaulin E."/>
            <person name="Govers F."/>
            <person name="Grenville-Briggs L."/>
            <person name="Horner N."/>
            <person name="Hostetler J."/>
            <person name="Jiang R.H."/>
            <person name="Johnson J."/>
            <person name="Krajaejun T."/>
            <person name="Lin H."/>
            <person name="Meijer H.J."/>
            <person name="Moore B."/>
            <person name="Morris P."/>
            <person name="Phuntmart V."/>
            <person name="Puiu D."/>
            <person name="Shetty J."/>
            <person name="Stajich J.E."/>
            <person name="Tripathy S."/>
            <person name="Wawra S."/>
            <person name="van West P."/>
            <person name="Whitty B.R."/>
            <person name="Coutinho P.M."/>
            <person name="Henrissat B."/>
            <person name="Martin F."/>
            <person name="Thomas P.D."/>
            <person name="Tyler B.M."/>
            <person name="De Vries R.P."/>
            <person name="Kamoun S."/>
            <person name="Yandell M."/>
            <person name="Tisserat N."/>
            <person name="Buell C.R."/>
        </authorList>
    </citation>
    <scope>NUCLEOTIDE SEQUENCE</scope>
    <source>
        <strain evidence="4">DAOM:BR144</strain>
    </source>
</reference>
<dbReference type="eggNOG" id="KOG0143">
    <property type="taxonomic scope" value="Eukaryota"/>
</dbReference>
<comment type="similarity">
    <text evidence="1">Belongs to the iron/ascorbate-dependent oxidoreductase family.</text>
</comment>
<reference evidence="3" key="3">
    <citation type="submission" date="2015-02" db="UniProtKB">
        <authorList>
            <consortium name="EnsemblProtists"/>
        </authorList>
    </citation>
    <scope>IDENTIFICATION</scope>
    <source>
        <strain evidence="3">DAOM BR144</strain>
    </source>
</reference>
<dbReference type="InterPro" id="IPR005123">
    <property type="entry name" value="Oxoglu/Fe-dep_dioxygenase_dom"/>
</dbReference>
<dbReference type="AlphaFoldDB" id="K3WG17"/>
<protein>
    <recommendedName>
        <fullName evidence="2">Fe2OG dioxygenase domain-containing protein</fullName>
    </recommendedName>
</protein>
<dbReference type="PANTHER" id="PTHR47990">
    <property type="entry name" value="2-OXOGLUTARATE (2OG) AND FE(II)-DEPENDENT OXYGENASE SUPERFAMILY PROTEIN-RELATED"/>
    <property type="match status" value="1"/>
</dbReference>
<keyword evidence="1" id="KW-0479">Metal-binding</keyword>
<accession>K3WG17</accession>
<name>K3WG17_GLOUD</name>
<dbReference type="Pfam" id="PF03171">
    <property type="entry name" value="2OG-FeII_Oxy"/>
    <property type="match status" value="1"/>
</dbReference>
<dbReference type="EnsemblProtists" id="PYU1_T003908">
    <property type="protein sequence ID" value="PYU1_T003908"/>
    <property type="gene ID" value="PYU1_G003898"/>
</dbReference>
<proteinExistence type="inferred from homology"/>
<dbReference type="Gene3D" id="2.60.120.330">
    <property type="entry name" value="B-lactam Antibiotic, Isopenicillin N Synthase, Chain"/>
    <property type="match status" value="1"/>
</dbReference>
<dbReference type="SUPFAM" id="SSF51197">
    <property type="entry name" value="Clavaminate synthase-like"/>
    <property type="match status" value="1"/>
</dbReference>
<dbReference type="InterPro" id="IPR026992">
    <property type="entry name" value="DIOX_N"/>
</dbReference>
<dbReference type="HOGENOM" id="CLU_010119_6_4_1"/>
<keyword evidence="1" id="KW-0408">Iron</keyword>
<evidence type="ECO:0000313" key="3">
    <source>
        <dbReference type="EnsemblProtists" id="PYU1_T003908"/>
    </source>
</evidence>
<dbReference type="InterPro" id="IPR050231">
    <property type="entry name" value="Iron_ascorbate_oxido_reductase"/>
</dbReference>
<organism evidence="3 4">
    <name type="scientific">Globisporangium ultimum (strain ATCC 200006 / CBS 805.95 / DAOM BR144)</name>
    <name type="common">Pythium ultimum</name>
    <dbReference type="NCBI Taxonomy" id="431595"/>
    <lineage>
        <taxon>Eukaryota</taxon>
        <taxon>Sar</taxon>
        <taxon>Stramenopiles</taxon>
        <taxon>Oomycota</taxon>
        <taxon>Peronosporomycetes</taxon>
        <taxon>Pythiales</taxon>
        <taxon>Pythiaceae</taxon>
        <taxon>Globisporangium</taxon>
    </lineage>
</organism>
<dbReference type="Proteomes" id="UP000019132">
    <property type="component" value="Unassembled WGS sequence"/>
</dbReference>
<dbReference type="InParanoid" id="K3WG17"/>
<sequence>MLAPLMQRRLPLAVRSHALLSAPRNAAFSSQSSVHVMEAAKIALHQVPLVDISPLVHQREQSGHAPATTQQKAKILEDMKRACLDTGFFTVPTKNVLSNDLITKVYTRADEFIALPDAVKQQYHNKKTPNSRGWTPMFEEPSYQPDVVSHLEGFDLARELPESFIQPGSSLGPNVWPRELPHFREDVYQLYEETTVVSQVLFQSFAEMLGLPANTFLQHVSEKAEAFMRLLTYPEVEAKVKNSTVGIASHTDFECFTIIHQNGAGLHLKNRNGNWVEAPVHEDRLFIMVGDVLEHWTNGLLQATEHRVVNSEKKRQSIVRFNGADGDTIIEPLAPFVTATHPAKYGRTTQREHIAEQIRIAEEQLQETKAAKALV</sequence>
<dbReference type="STRING" id="431595.K3WG17"/>
<evidence type="ECO:0000313" key="4">
    <source>
        <dbReference type="Proteomes" id="UP000019132"/>
    </source>
</evidence>
<dbReference type="GO" id="GO:0016491">
    <property type="term" value="F:oxidoreductase activity"/>
    <property type="evidence" value="ECO:0007669"/>
    <property type="project" value="UniProtKB-KW"/>
</dbReference>
<dbReference type="Pfam" id="PF14226">
    <property type="entry name" value="DIOX_N"/>
    <property type="match status" value="1"/>
</dbReference>
<dbReference type="OMA" id="EQGCFQV"/>
<keyword evidence="4" id="KW-1185">Reference proteome</keyword>